<feature type="domain" description="Palmitoyltransferase DHHC" evidence="8">
    <location>
        <begin position="121"/>
        <end position="253"/>
    </location>
</feature>
<dbReference type="GO" id="GO:0019706">
    <property type="term" value="F:protein-cysteine S-palmitoyltransferase activity"/>
    <property type="evidence" value="ECO:0007669"/>
    <property type="project" value="UniProtKB-EC"/>
</dbReference>
<accession>A0ABD6EGL9</accession>
<feature type="transmembrane region" description="Helical" evidence="7">
    <location>
        <begin position="49"/>
        <end position="69"/>
    </location>
</feature>
<sequence>MQIDWQRWSKLFCYFFHSQRQKNSLTAKKGKGNWRRHNGWTWPPSGLQILSWFGLCILLPLNAFILVVLHPVYTLIVLTSAALWIVVLLIVLTTIDPAIPTLSRHSKPLIFDATKHEHVIENLYCNVCAIQVDATCKHCRQCNKCITGFDHHCEWLNNCIGSLNYRWFLITLISADAISLILATVLVALLTVSFVNIHLLPEYRLIIVDFNVWRCLCCASGLSYIAIAALSTHLLYFHFKLWKSGMTTYGFISYNGTKLTKKDSKTEAVAELNTISLKLSKSDTSSVPSLISMTKIL</sequence>
<feature type="transmembrane region" description="Helical" evidence="7">
    <location>
        <begin position="211"/>
        <end position="236"/>
    </location>
</feature>
<comment type="catalytic activity">
    <reaction evidence="7">
        <text>L-cysteinyl-[protein] + hexadecanoyl-CoA = S-hexadecanoyl-L-cysteinyl-[protein] + CoA</text>
        <dbReference type="Rhea" id="RHEA:36683"/>
        <dbReference type="Rhea" id="RHEA-COMP:10131"/>
        <dbReference type="Rhea" id="RHEA-COMP:11032"/>
        <dbReference type="ChEBI" id="CHEBI:29950"/>
        <dbReference type="ChEBI" id="CHEBI:57287"/>
        <dbReference type="ChEBI" id="CHEBI:57379"/>
        <dbReference type="ChEBI" id="CHEBI:74151"/>
        <dbReference type="EC" id="2.3.1.225"/>
    </reaction>
</comment>
<comment type="caution">
    <text evidence="9">The sequence shown here is derived from an EMBL/GenBank/DDBJ whole genome shotgun (WGS) entry which is preliminary data.</text>
</comment>
<evidence type="ECO:0000256" key="3">
    <source>
        <dbReference type="ARBA" id="ARBA00022692"/>
    </source>
</evidence>
<evidence type="ECO:0000313" key="10">
    <source>
        <dbReference type="Proteomes" id="UP001608902"/>
    </source>
</evidence>
<name>A0ABD6EGL9_9BILA</name>
<proteinExistence type="inferred from homology"/>
<evidence type="ECO:0000256" key="1">
    <source>
        <dbReference type="ARBA" id="ARBA00004141"/>
    </source>
</evidence>
<dbReference type="GO" id="GO:0016020">
    <property type="term" value="C:membrane"/>
    <property type="evidence" value="ECO:0007669"/>
    <property type="project" value="UniProtKB-SubCell"/>
</dbReference>
<dbReference type="InterPro" id="IPR001594">
    <property type="entry name" value="Palmitoyltrfase_DHHC"/>
</dbReference>
<protein>
    <recommendedName>
        <fullName evidence="7">Palmitoyltransferase</fullName>
        <ecNumber evidence="7">2.3.1.225</ecNumber>
    </recommendedName>
</protein>
<dbReference type="Proteomes" id="UP001608902">
    <property type="component" value="Unassembled WGS sequence"/>
</dbReference>
<dbReference type="PANTHER" id="PTHR22883:SF203">
    <property type="entry name" value="PALMITOYLTRANSFERASE"/>
    <property type="match status" value="1"/>
</dbReference>
<keyword evidence="2 7" id="KW-0808">Transferase</keyword>
<comment type="similarity">
    <text evidence="7">Belongs to the DHHC palmitoyltransferase family.</text>
</comment>
<keyword evidence="4 7" id="KW-1133">Transmembrane helix</keyword>
<dbReference type="AlphaFoldDB" id="A0ABD6EGL9"/>
<dbReference type="PROSITE" id="PS50216">
    <property type="entry name" value="DHHC"/>
    <property type="match status" value="1"/>
</dbReference>
<comment type="subcellular location">
    <subcellularLocation>
        <location evidence="1">Membrane</location>
        <topology evidence="1">Multi-pass membrane protein</topology>
    </subcellularLocation>
</comment>
<reference evidence="9 10" key="1">
    <citation type="submission" date="2024-08" db="EMBL/GenBank/DDBJ databases">
        <title>Gnathostoma spinigerum genome.</title>
        <authorList>
            <person name="Gonzalez-Bertolin B."/>
            <person name="Monzon S."/>
            <person name="Zaballos A."/>
            <person name="Jimenez P."/>
            <person name="Dekumyoy P."/>
            <person name="Varona S."/>
            <person name="Cuesta I."/>
            <person name="Sumanam S."/>
            <person name="Adisakwattana P."/>
            <person name="Gasser R.B."/>
            <person name="Hernandez-Gonzalez A."/>
            <person name="Young N.D."/>
            <person name="Perteguer M.J."/>
        </authorList>
    </citation>
    <scope>NUCLEOTIDE SEQUENCE [LARGE SCALE GENOMIC DNA]</scope>
    <source>
        <strain evidence="9">AL3</strain>
        <tissue evidence="9">Liver</tissue>
    </source>
</reference>
<feature type="transmembrane region" description="Helical" evidence="7">
    <location>
        <begin position="75"/>
        <end position="95"/>
    </location>
</feature>
<evidence type="ECO:0000256" key="4">
    <source>
        <dbReference type="ARBA" id="ARBA00022989"/>
    </source>
</evidence>
<dbReference type="EMBL" id="JBGFUD010003875">
    <property type="protein sequence ID" value="MFH4979124.1"/>
    <property type="molecule type" value="Genomic_DNA"/>
</dbReference>
<evidence type="ECO:0000256" key="6">
    <source>
        <dbReference type="ARBA" id="ARBA00023315"/>
    </source>
</evidence>
<keyword evidence="6 7" id="KW-0012">Acyltransferase</keyword>
<feature type="transmembrane region" description="Helical" evidence="7">
    <location>
        <begin position="167"/>
        <end position="191"/>
    </location>
</feature>
<gene>
    <name evidence="9" type="ORF">AB6A40_005833</name>
</gene>
<evidence type="ECO:0000259" key="8">
    <source>
        <dbReference type="Pfam" id="PF01529"/>
    </source>
</evidence>
<dbReference type="Pfam" id="PF01529">
    <property type="entry name" value="DHHC"/>
    <property type="match status" value="1"/>
</dbReference>
<dbReference type="PANTHER" id="PTHR22883">
    <property type="entry name" value="ZINC FINGER DHHC DOMAIN CONTAINING PROTEIN"/>
    <property type="match status" value="1"/>
</dbReference>
<evidence type="ECO:0000313" key="9">
    <source>
        <dbReference type="EMBL" id="MFH4979124.1"/>
    </source>
</evidence>
<comment type="domain">
    <text evidence="7">The DHHC domain is required for palmitoyltransferase activity.</text>
</comment>
<evidence type="ECO:0000256" key="5">
    <source>
        <dbReference type="ARBA" id="ARBA00023136"/>
    </source>
</evidence>
<keyword evidence="10" id="KW-1185">Reference proteome</keyword>
<dbReference type="EC" id="2.3.1.225" evidence="7"/>
<keyword evidence="5 7" id="KW-0472">Membrane</keyword>
<dbReference type="InterPro" id="IPR039859">
    <property type="entry name" value="PFA4/ZDH16/20/ERF2-like"/>
</dbReference>
<keyword evidence="3 7" id="KW-0812">Transmembrane</keyword>
<evidence type="ECO:0000256" key="7">
    <source>
        <dbReference type="RuleBase" id="RU079119"/>
    </source>
</evidence>
<organism evidence="9 10">
    <name type="scientific">Gnathostoma spinigerum</name>
    <dbReference type="NCBI Taxonomy" id="75299"/>
    <lineage>
        <taxon>Eukaryota</taxon>
        <taxon>Metazoa</taxon>
        <taxon>Ecdysozoa</taxon>
        <taxon>Nematoda</taxon>
        <taxon>Chromadorea</taxon>
        <taxon>Rhabditida</taxon>
        <taxon>Spirurina</taxon>
        <taxon>Gnathostomatomorpha</taxon>
        <taxon>Gnathostomatoidea</taxon>
        <taxon>Gnathostomatidae</taxon>
        <taxon>Gnathostoma</taxon>
    </lineage>
</organism>
<evidence type="ECO:0000256" key="2">
    <source>
        <dbReference type="ARBA" id="ARBA00022679"/>
    </source>
</evidence>